<dbReference type="InterPro" id="IPR007809">
    <property type="entry name" value="FlgN-like"/>
</dbReference>
<evidence type="ECO:0000313" key="4">
    <source>
        <dbReference type="EMBL" id="AJC90313.1"/>
    </source>
</evidence>
<dbReference type="HOGENOM" id="CLU_145326_0_0_7"/>
<dbReference type="RefSeq" id="WP_039662981.1">
    <property type="nucleotide sequence ID" value="NZ_CP007772.1"/>
</dbReference>
<dbReference type="AlphaFoldDB" id="A0A0A8H852"/>
<gene>
    <name evidence="4" type="primary">flgN</name>
    <name evidence="4" type="ORF">CSUB8521_0430</name>
</gene>
<evidence type="ECO:0000256" key="2">
    <source>
        <dbReference type="ARBA" id="ARBA00007703"/>
    </source>
</evidence>
<proteinExistence type="inferred from homology"/>
<dbReference type="OrthoDB" id="5334106at2"/>
<accession>A0A0A8H852</accession>
<keyword evidence="3" id="KW-1005">Bacterial flagellum biogenesis</keyword>
<protein>
    <submittedName>
        <fullName evidence="4">Flagellar biosynthesis protein FlgN</fullName>
    </submittedName>
</protein>
<dbReference type="Proteomes" id="UP000031135">
    <property type="component" value="Chromosome"/>
</dbReference>
<organism evidence="4 5">
    <name type="scientific">Campylobacter subantarcticus LMG 24374</name>
    <dbReference type="NCBI Taxonomy" id="1388751"/>
    <lineage>
        <taxon>Bacteria</taxon>
        <taxon>Pseudomonadati</taxon>
        <taxon>Campylobacterota</taxon>
        <taxon>Epsilonproteobacteria</taxon>
        <taxon>Campylobacterales</taxon>
        <taxon>Campylobacteraceae</taxon>
        <taxon>Campylobacter</taxon>
    </lineage>
</organism>
<evidence type="ECO:0000256" key="3">
    <source>
        <dbReference type="ARBA" id="ARBA00022795"/>
    </source>
</evidence>
<sequence length="144" mass="16477">MVKQYLDETNSILEKLINLTLEDIAQIQTANHKHVSQSIEDKTKLVSDFQLAKKNLDKALVDLSNQGNNKGLDELLDEEDKEKLALLKQNLNTLHQKNKEYAKLVLIIKNFYDNLLNTMFEQSGTNNAYGDQKTIPDSLFKINV</sequence>
<keyword evidence="4" id="KW-0966">Cell projection</keyword>
<dbReference type="EMBL" id="CP007772">
    <property type="protein sequence ID" value="AJC90313.1"/>
    <property type="molecule type" value="Genomic_DNA"/>
</dbReference>
<evidence type="ECO:0000256" key="1">
    <source>
        <dbReference type="ARBA" id="ARBA00002397"/>
    </source>
</evidence>
<dbReference type="Pfam" id="PF05130">
    <property type="entry name" value="FlgN"/>
    <property type="match status" value="1"/>
</dbReference>
<keyword evidence="4" id="KW-0969">Cilium</keyword>
<comment type="similarity">
    <text evidence="2">Belongs to the FlgN family.</text>
</comment>
<name>A0A0A8H852_9BACT</name>
<dbReference type="GO" id="GO:0044780">
    <property type="term" value="P:bacterial-type flagellum assembly"/>
    <property type="evidence" value="ECO:0007669"/>
    <property type="project" value="InterPro"/>
</dbReference>
<comment type="function">
    <text evidence="1">Required for the efficient initiation of filament assembly.</text>
</comment>
<keyword evidence="4" id="KW-0282">Flagellum</keyword>
<reference evidence="4 5" key="1">
    <citation type="journal article" date="2014" name="Genome Biol. Evol.">
        <title>Comparative Genomics of the Campylobacter lari Group.</title>
        <authorList>
            <person name="Miller W.G."/>
            <person name="Yee E."/>
            <person name="Chapman M.H."/>
            <person name="Smith T.P."/>
            <person name="Bono J.L."/>
            <person name="Huynh S."/>
            <person name="Parker C.T."/>
            <person name="Vandamme P."/>
            <person name="Luong K."/>
            <person name="Korlach J."/>
        </authorList>
    </citation>
    <scope>NUCLEOTIDE SEQUENCE [LARGE SCALE GENOMIC DNA]</scope>
    <source>
        <strain evidence="4 5">LMG 24374</strain>
    </source>
</reference>
<evidence type="ECO:0000313" key="5">
    <source>
        <dbReference type="Proteomes" id="UP000031135"/>
    </source>
</evidence>
<dbReference type="InterPro" id="IPR036679">
    <property type="entry name" value="FlgN-like_sf"/>
</dbReference>
<dbReference type="SUPFAM" id="SSF140566">
    <property type="entry name" value="FlgN-like"/>
    <property type="match status" value="1"/>
</dbReference>
<dbReference type="KEGG" id="csm:CSUB8521_0430"/>